<dbReference type="VEuPathDB" id="VectorBase:BGLB021870"/>
<dbReference type="KEGG" id="bgt:106051330"/>
<dbReference type="AlphaFoldDB" id="A0A2C9KNV3"/>
<dbReference type="VEuPathDB" id="VectorBase:BGLAX_039793"/>
<dbReference type="EnsemblMetazoa" id="BGLB021870-RB">
    <property type="protein sequence ID" value="BGLB021870-PB"/>
    <property type="gene ID" value="BGLB021870"/>
</dbReference>
<proteinExistence type="predicted"/>
<dbReference type="OrthoDB" id="6064324at2759"/>
<accession>A0A2C9KNV3</accession>
<protein>
    <submittedName>
        <fullName evidence="1">Uncharacterized protein</fullName>
    </submittedName>
</protein>
<evidence type="ECO:0000313" key="1">
    <source>
        <dbReference type="EnsemblMetazoa" id="BGLB021870-PB"/>
    </source>
</evidence>
<sequence>MDKKVVNSEKTSSDEIIKKKSQKAVVFPISKLHWNACTHNPGHRDFIPLKTFNSEHLPEKYRSEDILNYILSLAALTVRIVVTVRSPERPADYLYFCGNGTLWTGTGTVTDIKPKNLKALKHFYITESTTAVISIKTACHVVYDSLEASHCYVDFFFDDEENKEGVKHVRGKIVSIKNEEEDWSIFQCHTTDVSLIKTIISNLKMISKSRYVQSLSESIAVIASHPHGMSKHISVGRWTYGSSNPCMEQRHSFSPNLSIRILDDSIKYTLFPWEPIDVLVNSSRVTDRPVQCVSEPVGIECDVHFPDGTTSKCHVWQVDRTVKYTKMSLINECGIGINVPSEQLYLELQLSNGDTQVMKDDKLLEYYWNDLTASSTIFLKISQNEL</sequence>
<reference evidence="1" key="1">
    <citation type="submission" date="2020-05" db="UniProtKB">
        <authorList>
            <consortium name="EnsemblMetazoa"/>
        </authorList>
    </citation>
    <scope>IDENTIFICATION</scope>
    <source>
        <strain evidence="1">BB02</strain>
    </source>
</reference>
<gene>
    <name evidence="1" type="primary">106051330</name>
</gene>
<dbReference type="Proteomes" id="UP000076420">
    <property type="component" value="Unassembled WGS sequence"/>
</dbReference>
<organism evidence="1 2">
    <name type="scientific">Biomphalaria glabrata</name>
    <name type="common">Bloodfluke planorb</name>
    <name type="synonym">Freshwater snail</name>
    <dbReference type="NCBI Taxonomy" id="6526"/>
    <lineage>
        <taxon>Eukaryota</taxon>
        <taxon>Metazoa</taxon>
        <taxon>Spiralia</taxon>
        <taxon>Lophotrochozoa</taxon>
        <taxon>Mollusca</taxon>
        <taxon>Gastropoda</taxon>
        <taxon>Heterobranchia</taxon>
        <taxon>Euthyneura</taxon>
        <taxon>Panpulmonata</taxon>
        <taxon>Hygrophila</taxon>
        <taxon>Lymnaeoidea</taxon>
        <taxon>Planorbidae</taxon>
        <taxon>Biomphalaria</taxon>
    </lineage>
</organism>
<evidence type="ECO:0000313" key="2">
    <source>
        <dbReference type="Proteomes" id="UP000076420"/>
    </source>
</evidence>
<name>A0A2C9KNV3_BIOGL</name>